<proteinExistence type="predicted"/>
<dbReference type="PRINTS" id="PR00032">
    <property type="entry name" value="HTHARAC"/>
</dbReference>
<evidence type="ECO:0000259" key="4">
    <source>
        <dbReference type="PROSITE" id="PS01124"/>
    </source>
</evidence>
<name>A0ABY9X379_9BACT</name>
<reference evidence="5 6" key="1">
    <citation type="submission" date="2019-08" db="EMBL/GenBank/DDBJ databases">
        <title>Archangium and Cystobacter genomes.</title>
        <authorList>
            <person name="Chen I.-C.K."/>
            <person name="Wielgoss S."/>
        </authorList>
    </citation>
    <scope>NUCLEOTIDE SEQUENCE [LARGE SCALE GENOMIC DNA]</scope>
    <source>
        <strain evidence="5 6">Cbm 6</strain>
    </source>
</reference>
<dbReference type="PANTHER" id="PTHR47894:SF1">
    <property type="entry name" value="HTH-TYPE TRANSCRIPTIONAL REGULATOR VQSM"/>
    <property type="match status" value="1"/>
</dbReference>
<dbReference type="Pfam" id="PF12625">
    <property type="entry name" value="Arabinose_bd"/>
    <property type="match status" value="1"/>
</dbReference>
<dbReference type="PROSITE" id="PS01124">
    <property type="entry name" value="HTH_ARAC_FAMILY_2"/>
    <property type="match status" value="1"/>
</dbReference>
<gene>
    <name evidence="5" type="ORF">F0U60_41340</name>
</gene>
<protein>
    <submittedName>
        <fullName evidence="5">AraC family transcriptional regulator</fullName>
    </submittedName>
</protein>
<dbReference type="InterPro" id="IPR020449">
    <property type="entry name" value="Tscrpt_reg_AraC-type_HTH"/>
</dbReference>
<keyword evidence="1" id="KW-0805">Transcription regulation</keyword>
<accession>A0ABY9X379</accession>
<keyword evidence="2" id="KW-0238">DNA-binding</keyword>
<feature type="domain" description="HTH araC/xylS-type" evidence="4">
    <location>
        <begin position="279"/>
        <end position="377"/>
    </location>
</feature>
<dbReference type="Gene3D" id="1.10.10.60">
    <property type="entry name" value="Homeodomain-like"/>
    <property type="match status" value="1"/>
</dbReference>
<keyword evidence="6" id="KW-1185">Reference proteome</keyword>
<dbReference type="PANTHER" id="PTHR47894">
    <property type="entry name" value="HTH-TYPE TRANSCRIPTIONAL REGULATOR GADX"/>
    <property type="match status" value="1"/>
</dbReference>
<dbReference type="InterPro" id="IPR018060">
    <property type="entry name" value="HTH_AraC"/>
</dbReference>
<organism evidence="5 6">
    <name type="scientific">Archangium minus</name>
    <dbReference type="NCBI Taxonomy" id="83450"/>
    <lineage>
        <taxon>Bacteria</taxon>
        <taxon>Pseudomonadati</taxon>
        <taxon>Myxococcota</taxon>
        <taxon>Myxococcia</taxon>
        <taxon>Myxococcales</taxon>
        <taxon>Cystobacterineae</taxon>
        <taxon>Archangiaceae</taxon>
        <taxon>Archangium</taxon>
    </lineage>
</organism>
<dbReference type="InterPro" id="IPR009057">
    <property type="entry name" value="Homeodomain-like_sf"/>
</dbReference>
<evidence type="ECO:0000256" key="3">
    <source>
        <dbReference type="ARBA" id="ARBA00023163"/>
    </source>
</evidence>
<dbReference type="Pfam" id="PF12833">
    <property type="entry name" value="HTH_18"/>
    <property type="match status" value="1"/>
</dbReference>
<dbReference type="Proteomes" id="UP001611383">
    <property type="component" value="Chromosome"/>
</dbReference>
<keyword evidence="3" id="KW-0804">Transcription</keyword>
<sequence>MRGAAPVAGHLHVAHLAPGAGESAVAGSDKRMSWHDNSVPLRVWLGQAVSMSASVLLTRVVLAAAERAGVRTRELAAAARLDLSLLEDPDARVPHPVHLAVWRESVARSGDECFGARVAELLVPSAYGVVGYAFAASATLAEAWERIARHSRLLYDEVRLTREEHGDEVTLGYVLAGREGPDALYEAALASLTLNARRLSGGAFRALRITLRHRAPPRRLPQLLGAPVLFGQTEDALVLAREAMSVPVRGADPQLAAILERHAQDLLQRLPPSNDDLVQQVRRVLVDALPDGLPDAATVAARLGLHVRTLQRRLRERGLSLHVLGDEVRQELARVHLANPRLPLAEVAFLLGFSEPSAFHKAFRRWTGLSPGAFRVRNS</sequence>
<evidence type="ECO:0000313" key="5">
    <source>
        <dbReference type="EMBL" id="WNG49851.1"/>
    </source>
</evidence>
<dbReference type="EMBL" id="CP043494">
    <property type="protein sequence ID" value="WNG49851.1"/>
    <property type="molecule type" value="Genomic_DNA"/>
</dbReference>
<dbReference type="SUPFAM" id="SSF46689">
    <property type="entry name" value="Homeodomain-like"/>
    <property type="match status" value="1"/>
</dbReference>
<evidence type="ECO:0000256" key="2">
    <source>
        <dbReference type="ARBA" id="ARBA00023125"/>
    </source>
</evidence>
<dbReference type="InterPro" id="IPR032687">
    <property type="entry name" value="AraC-type_N"/>
</dbReference>
<evidence type="ECO:0000256" key="1">
    <source>
        <dbReference type="ARBA" id="ARBA00023015"/>
    </source>
</evidence>
<evidence type="ECO:0000313" key="6">
    <source>
        <dbReference type="Proteomes" id="UP001611383"/>
    </source>
</evidence>
<dbReference type="SMART" id="SM00342">
    <property type="entry name" value="HTH_ARAC"/>
    <property type="match status" value="1"/>
</dbReference>